<evidence type="ECO:0000256" key="10">
    <source>
        <dbReference type="ARBA" id="ARBA00022840"/>
    </source>
</evidence>
<keyword evidence="9 13" id="KW-0418">Kinase</keyword>
<accession>A0ABN8DEQ7</accession>
<evidence type="ECO:0000256" key="6">
    <source>
        <dbReference type="ARBA" id="ARBA00022556"/>
    </source>
</evidence>
<protein>
    <recommendedName>
        <fullName evidence="4 13">Tetraacyldisaccharide 4'-kinase</fullName>
        <ecNumber evidence="3 13">2.7.1.130</ecNumber>
    </recommendedName>
    <alternativeName>
        <fullName evidence="12 13">Lipid A 4'-kinase</fullName>
    </alternativeName>
</protein>
<evidence type="ECO:0000256" key="5">
    <source>
        <dbReference type="ARBA" id="ARBA00022516"/>
    </source>
</evidence>
<dbReference type="GO" id="GO:0009029">
    <property type="term" value="F:lipid-A 4'-kinase activity"/>
    <property type="evidence" value="ECO:0007669"/>
    <property type="project" value="UniProtKB-EC"/>
</dbReference>
<comment type="catalytic activity">
    <reaction evidence="13">
        <text>a lipid A disaccharide + ATP = a lipid IVA + ADP + H(+)</text>
        <dbReference type="Rhea" id="RHEA:67840"/>
        <dbReference type="ChEBI" id="CHEBI:15378"/>
        <dbReference type="ChEBI" id="CHEBI:30616"/>
        <dbReference type="ChEBI" id="CHEBI:176343"/>
        <dbReference type="ChEBI" id="CHEBI:176425"/>
        <dbReference type="ChEBI" id="CHEBI:456216"/>
        <dbReference type="EC" id="2.7.1.130"/>
    </reaction>
</comment>
<evidence type="ECO:0000256" key="9">
    <source>
        <dbReference type="ARBA" id="ARBA00022777"/>
    </source>
</evidence>
<evidence type="ECO:0000256" key="12">
    <source>
        <dbReference type="ARBA" id="ARBA00029757"/>
    </source>
</evidence>
<keyword evidence="10 13" id="KW-0067">ATP-binding</keyword>
<evidence type="ECO:0000313" key="14">
    <source>
        <dbReference type="EMBL" id="CAH0525566.1"/>
    </source>
</evidence>
<comment type="similarity">
    <text evidence="13">Belongs to the LpxK family.</text>
</comment>
<organism evidence="14 15">
    <name type="scientific">Vibrio hippocampi</name>
    <dbReference type="NCBI Taxonomy" id="654686"/>
    <lineage>
        <taxon>Bacteria</taxon>
        <taxon>Pseudomonadati</taxon>
        <taxon>Pseudomonadota</taxon>
        <taxon>Gammaproteobacteria</taxon>
        <taxon>Vibrionales</taxon>
        <taxon>Vibrionaceae</taxon>
        <taxon>Vibrio</taxon>
    </lineage>
</organism>
<keyword evidence="15" id="KW-1185">Reference proteome</keyword>
<evidence type="ECO:0000256" key="7">
    <source>
        <dbReference type="ARBA" id="ARBA00022679"/>
    </source>
</evidence>
<evidence type="ECO:0000256" key="3">
    <source>
        <dbReference type="ARBA" id="ARBA00012071"/>
    </source>
</evidence>
<name>A0ABN8DEQ7_9VIBR</name>
<dbReference type="RefSeq" id="WP_237484091.1">
    <property type="nucleotide sequence ID" value="NZ_CAKLCM010000002.1"/>
</dbReference>
<dbReference type="SUPFAM" id="SSF52540">
    <property type="entry name" value="P-loop containing nucleoside triphosphate hydrolases"/>
    <property type="match status" value="1"/>
</dbReference>
<keyword evidence="8 13" id="KW-0547">Nucleotide-binding</keyword>
<evidence type="ECO:0000256" key="13">
    <source>
        <dbReference type="HAMAP-Rule" id="MF_00409"/>
    </source>
</evidence>
<evidence type="ECO:0000256" key="11">
    <source>
        <dbReference type="ARBA" id="ARBA00023098"/>
    </source>
</evidence>
<dbReference type="InterPro" id="IPR003758">
    <property type="entry name" value="LpxK"/>
</dbReference>
<evidence type="ECO:0000313" key="15">
    <source>
        <dbReference type="Proteomes" id="UP000838160"/>
    </source>
</evidence>
<dbReference type="InterPro" id="IPR027417">
    <property type="entry name" value="P-loop_NTPase"/>
</dbReference>
<evidence type="ECO:0000256" key="1">
    <source>
        <dbReference type="ARBA" id="ARBA00002274"/>
    </source>
</evidence>
<comment type="caution">
    <text evidence="14">The sequence shown here is derived from an EMBL/GenBank/DDBJ whole genome shotgun (WGS) entry which is preliminary data.</text>
</comment>
<feature type="binding site" evidence="13">
    <location>
        <begin position="59"/>
        <end position="66"/>
    </location>
    <ligand>
        <name>ATP</name>
        <dbReference type="ChEBI" id="CHEBI:30616"/>
    </ligand>
</feature>
<dbReference type="EC" id="2.7.1.130" evidence="3 13"/>
<dbReference type="HAMAP" id="MF_00409">
    <property type="entry name" value="LpxK"/>
    <property type="match status" value="1"/>
</dbReference>
<keyword evidence="5 13" id="KW-0444">Lipid biosynthesis</keyword>
<proteinExistence type="inferred from homology"/>
<keyword evidence="7 13" id="KW-0808">Transferase</keyword>
<gene>
    <name evidence="13 14" type="primary">lpxK</name>
    <name evidence="14" type="ORF">VHP8226_01093</name>
</gene>
<dbReference type="NCBIfam" id="TIGR00682">
    <property type="entry name" value="lpxK"/>
    <property type="match status" value="1"/>
</dbReference>
<comment type="pathway">
    <text evidence="2 13">Glycolipid biosynthesis; lipid IV(A) biosynthesis; lipid IV(A) from (3R)-3-hydroxytetradecanoyl-[acyl-carrier-protein] and UDP-N-acetyl-alpha-D-glucosamine: step 6/6.</text>
</comment>
<sequence>MVEKLWFENHPIRYLLWPLLWPLSRLYLLIAKQRRARYQSGSKVRYKASVPVIVVGNITAGGNGKTPMVIWLIEQLQAQGYKPGVVSRGYGGKAERYPLVVEEGTRTSQSGDEPKLIYNRTQVPVVVDPVRSNAVKQVEQMGVDVVITDDGLQHYALDRSFEIVVVDGKRRFGNQQIIPLGPLRESTERLDEVDLIVVNGGQSQRTDEKCFVLNAELAKNLLTGEVLPLSGLGSLAAFAGIGHPPRFLDTLNSLHANVQRFEPFSDHHDFTQQEIMALAQGMDNVVMTEKDAVKCRAFAQDNWWYLPVSAQFSQQDSQQILQQIGKVIESYGSSTT</sequence>
<keyword evidence="6 13" id="KW-0441">Lipid A biosynthesis</keyword>
<dbReference type="PANTHER" id="PTHR42724:SF1">
    <property type="entry name" value="TETRAACYLDISACCHARIDE 4'-KINASE, MITOCHONDRIAL-RELATED"/>
    <property type="match status" value="1"/>
</dbReference>
<dbReference type="EMBL" id="CAKLCM010000002">
    <property type="protein sequence ID" value="CAH0525566.1"/>
    <property type="molecule type" value="Genomic_DNA"/>
</dbReference>
<comment type="function">
    <text evidence="1 13">Transfers the gamma-phosphate of ATP to the 4'-position of a tetraacyldisaccharide 1-phosphate intermediate (termed DS-1-P) to form tetraacyldisaccharide 1,4'-bis-phosphate (lipid IVA).</text>
</comment>
<dbReference type="PANTHER" id="PTHR42724">
    <property type="entry name" value="TETRAACYLDISACCHARIDE 4'-KINASE"/>
    <property type="match status" value="1"/>
</dbReference>
<dbReference type="Proteomes" id="UP000838160">
    <property type="component" value="Unassembled WGS sequence"/>
</dbReference>
<keyword evidence="11 13" id="KW-0443">Lipid metabolism</keyword>
<reference evidence="14" key="1">
    <citation type="submission" date="2021-12" db="EMBL/GenBank/DDBJ databases">
        <authorList>
            <person name="Rodrigo-Torres L."/>
            <person name="Arahal R. D."/>
            <person name="Lucena T."/>
        </authorList>
    </citation>
    <scope>NUCLEOTIDE SEQUENCE</scope>
    <source>
        <strain evidence="14">CECT 8226</strain>
    </source>
</reference>
<dbReference type="Pfam" id="PF02606">
    <property type="entry name" value="LpxK"/>
    <property type="match status" value="1"/>
</dbReference>
<evidence type="ECO:0000256" key="8">
    <source>
        <dbReference type="ARBA" id="ARBA00022741"/>
    </source>
</evidence>
<evidence type="ECO:0000256" key="2">
    <source>
        <dbReference type="ARBA" id="ARBA00004870"/>
    </source>
</evidence>
<evidence type="ECO:0000256" key="4">
    <source>
        <dbReference type="ARBA" id="ARBA00016436"/>
    </source>
</evidence>